<keyword evidence="3" id="KW-0732">Signal</keyword>
<dbReference type="InterPro" id="IPR029277">
    <property type="entry name" value="SVWC_dom"/>
</dbReference>
<evidence type="ECO:0000256" key="3">
    <source>
        <dbReference type="SAM" id="SignalP"/>
    </source>
</evidence>
<dbReference type="AlphaFoldDB" id="A0A224Y163"/>
<feature type="chain" id="PRO_5012623773" evidence="3">
    <location>
        <begin position="28"/>
        <end position="117"/>
    </location>
</feature>
<accession>A0A224Y163</accession>
<proteinExistence type="predicted"/>
<evidence type="ECO:0000259" key="4">
    <source>
        <dbReference type="SMART" id="SM01318"/>
    </source>
</evidence>
<comment type="subcellular location">
    <subcellularLocation>
        <location evidence="1">Secreted</location>
    </subcellularLocation>
</comment>
<name>A0A224Y163_9ACAR</name>
<dbReference type="SMART" id="SM01318">
    <property type="entry name" value="SVWC"/>
    <property type="match status" value="1"/>
</dbReference>
<keyword evidence="2" id="KW-0964">Secreted</keyword>
<dbReference type="GO" id="GO:0005576">
    <property type="term" value="C:extracellular region"/>
    <property type="evidence" value="ECO:0007669"/>
    <property type="project" value="UniProtKB-SubCell"/>
</dbReference>
<feature type="signal peptide" evidence="3">
    <location>
        <begin position="1"/>
        <end position="27"/>
    </location>
</feature>
<dbReference type="EMBL" id="GFPF01000180">
    <property type="protein sequence ID" value="MAA11326.1"/>
    <property type="molecule type" value="Transcribed_RNA"/>
</dbReference>
<protein>
    <submittedName>
        <fullName evidence="5">8.9 kDa family member</fullName>
    </submittedName>
</protein>
<evidence type="ECO:0000256" key="1">
    <source>
        <dbReference type="ARBA" id="ARBA00004613"/>
    </source>
</evidence>
<dbReference type="Pfam" id="PF15430">
    <property type="entry name" value="SVWC"/>
    <property type="match status" value="1"/>
</dbReference>
<evidence type="ECO:0000256" key="2">
    <source>
        <dbReference type="ARBA" id="ARBA00022525"/>
    </source>
</evidence>
<organism evidence="5">
    <name type="scientific">Rhipicephalus zambeziensis</name>
    <dbReference type="NCBI Taxonomy" id="60191"/>
    <lineage>
        <taxon>Eukaryota</taxon>
        <taxon>Metazoa</taxon>
        <taxon>Ecdysozoa</taxon>
        <taxon>Arthropoda</taxon>
        <taxon>Chelicerata</taxon>
        <taxon>Arachnida</taxon>
        <taxon>Acari</taxon>
        <taxon>Parasitiformes</taxon>
        <taxon>Ixodida</taxon>
        <taxon>Ixodoidea</taxon>
        <taxon>Ixodidae</taxon>
        <taxon>Rhipicephalinae</taxon>
        <taxon>Rhipicephalus</taxon>
        <taxon>Rhipicephalus</taxon>
    </lineage>
</organism>
<reference evidence="5" key="1">
    <citation type="journal article" date="2017" name="Parasit. Vectors">
        <title>Sialotranscriptomics of Rhipicephalus zambeziensis reveals intricate expression profiles of secretory proteins and suggests tight temporal transcriptional regulation during blood-feeding.</title>
        <authorList>
            <person name="de Castro M.H."/>
            <person name="de Klerk D."/>
            <person name="Pienaar R."/>
            <person name="Rees D.J.G."/>
            <person name="Mans B.J."/>
        </authorList>
    </citation>
    <scope>NUCLEOTIDE SEQUENCE</scope>
    <source>
        <tissue evidence="5">Salivary glands</tissue>
    </source>
</reference>
<feature type="domain" description="Single" evidence="4">
    <location>
        <begin position="42"/>
        <end position="110"/>
    </location>
</feature>
<sequence length="117" mass="12775">MEIDMAKLHTCFVIITTAILFLVDVSQQGLEFQIVPFENGKCQFNGDKVDVGQSVKDTKRCISWSCVSHNSTHGSMIASSCPRLVVAPPPCKYVPGRPGVYPDCCAKAECPKKRVNG</sequence>
<evidence type="ECO:0000313" key="5">
    <source>
        <dbReference type="EMBL" id="MAA11326.1"/>
    </source>
</evidence>